<proteinExistence type="predicted"/>
<dbReference type="AlphaFoldDB" id="A0AAN7S1Z2"/>
<name>A0AAN7S1Z2_MYCAM</name>
<dbReference type="Proteomes" id="UP001333110">
    <property type="component" value="Unassembled WGS sequence"/>
</dbReference>
<evidence type="ECO:0000256" key="1">
    <source>
        <dbReference type="SAM" id="Coils"/>
    </source>
</evidence>
<feature type="domain" description="Reverse transcriptase" evidence="2">
    <location>
        <begin position="1"/>
        <end position="164"/>
    </location>
</feature>
<reference evidence="3 4" key="1">
    <citation type="journal article" date="2023" name="J. Hered.">
        <title>Chromosome-level genome of the wood stork (Mycteria americana) provides insight into avian chromosome evolution.</title>
        <authorList>
            <person name="Flamio R. Jr."/>
            <person name="Ramstad K.M."/>
        </authorList>
    </citation>
    <scope>NUCLEOTIDE SEQUENCE [LARGE SCALE GENOMIC DNA]</scope>
    <source>
        <strain evidence="3">JAX WOST 10</strain>
    </source>
</reference>
<evidence type="ECO:0000313" key="4">
    <source>
        <dbReference type="Proteomes" id="UP001333110"/>
    </source>
</evidence>
<dbReference type="InterPro" id="IPR000477">
    <property type="entry name" value="RT_dom"/>
</dbReference>
<comment type="caution">
    <text evidence="3">The sequence shown here is derived from an EMBL/GenBank/DDBJ whole genome shotgun (WGS) entry which is preliminary data.</text>
</comment>
<evidence type="ECO:0000259" key="2">
    <source>
        <dbReference type="PROSITE" id="PS50878"/>
    </source>
</evidence>
<keyword evidence="1" id="KW-0175">Coiled coil</keyword>
<gene>
    <name evidence="3" type="ORF">QYF61_002499</name>
</gene>
<dbReference type="EMBL" id="JAUNZN010000001">
    <property type="protein sequence ID" value="KAK4829234.1"/>
    <property type="molecule type" value="Genomic_DNA"/>
</dbReference>
<sequence length="164" mass="18049">MAGLVDIVYLDFSKAFDTVSHKIPIDKLLMNGLDEQTRVVISGTKSTWRPIASGVPQGSVLGPVLFKIFINDLDDGVECTFSTFADDSKLEGVADSQTELPRKHAATQVSGCRECLGLLLFTHGSRADSCVRCDQVDDLLCMVAELREEVEKLRSIREAEKEID</sequence>
<feature type="coiled-coil region" evidence="1">
    <location>
        <begin position="136"/>
        <end position="163"/>
    </location>
</feature>
<organism evidence="3 4">
    <name type="scientific">Mycteria americana</name>
    <name type="common">Wood stork</name>
    <dbReference type="NCBI Taxonomy" id="33587"/>
    <lineage>
        <taxon>Eukaryota</taxon>
        <taxon>Metazoa</taxon>
        <taxon>Chordata</taxon>
        <taxon>Craniata</taxon>
        <taxon>Vertebrata</taxon>
        <taxon>Euteleostomi</taxon>
        <taxon>Archelosauria</taxon>
        <taxon>Archosauria</taxon>
        <taxon>Dinosauria</taxon>
        <taxon>Saurischia</taxon>
        <taxon>Theropoda</taxon>
        <taxon>Coelurosauria</taxon>
        <taxon>Aves</taxon>
        <taxon>Neognathae</taxon>
        <taxon>Neoaves</taxon>
        <taxon>Aequornithes</taxon>
        <taxon>Ciconiiformes</taxon>
        <taxon>Ciconiidae</taxon>
        <taxon>Mycteria</taxon>
    </lineage>
</organism>
<dbReference type="Pfam" id="PF00078">
    <property type="entry name" value="RVT_1"/>
    <property type="match status" value="1"/>
</dbReference>
<dbReference type="PANTHER" id="PTHR33332">
    <property type="entry name" value="REVERSE TRANSCRIPTASE DOMAIN-CONTAINING PROTEIN"/>
    <property type="match status" value="1"/>
</dbReference>
<evidence type="ECO:0000313" key="3">
    <source>
        <dbReference type="EMBL" id="KAK4829234.1"/>
    </source>
</evidence>
<protein>
    <recommendedName>
        <fullName evidence="2">Reverse transcriptase domain-containing protein</fullName>
    </recommendedName>
</protein>
<keyword evidence="4" id="KW-1185">Reference proteome</keyword>
<accession>A0AAN7S1Z2</accession>
<dbReference type="PROSITE" id="PS50878">
    <property type="entry name" value="RT_POL"/>
    <property type="match status" value="1"/>
</dbReference>